<dbReference type="PRINTS" id="PR00040">
    <property type="entry name" value="HTHMERR"/>
</dbReference>
<dbReference type="AlphaFoldDB" id="A0A1G9G2L4"/>
<dbReference type="Pfam" id="PF13411">
    <property type="entry name" value="MerR_1"/>
    <property type="match status" value="1"/>
</dbReference>
<name>A0A1G9G2L4_9BACL</name>
<dbReference type="PANTHER" id="PTHR30204">
    <property type="entry name" value="REDOX-CYCLING DRUG-SENSING TRANSCRIPTIONAL ACTIVATOR SOXR"/>
    <property type="match status" value="1"/>
</dbReference>
<accession>A0A1G9G2L4</accession>
<dbReference type="STRING" id="576118.SAMN05216216_1155"/>
<dbReference type="InterPro" id="IPR000551">
    <property type="entry name" value="MerR-type_HTH_dom"/>
</dbReference>
<dbReference type="CDD" id="cd01106">
    <property type="entry name" value="HTH_TipAL-Mta"/>
    <property type="match status" value="1"/>
</dbReference>
<reference evidence="4" key="1">
    <citation type="submission" date="2016-10" db="EMBL/GenBank/DDBJ databases">
        <authorList>
            <person name="Varghese N."/>
            <person name="Submissions S."/>
        </authorList>
    </citation>
    <scope>NUCLEOTIDE SEQUENCE [LARGE SCALE GENOMIC DNA]</scope>
    <source>
        <strain evidence="4">CGMCC 1.8895</strain>
    </source>
</reference>
<evidence type="ECO:0000313" key="4">
    <source>
        <dbReference type="Proteomes" id="UP000199008"/>
    </source>
</evidence>
<dbReference type="PANTHER" id="PTHR30204:SF90">
    <property type="entry name" value="HTH-TYPE TRANSCRIPTIONAL ACTIVATOR MTA"/>
    <property type="match status" value="1"/>
</dbReference>
<gene>
    <name evidence="3" type="ORF">SAMN05216216_1155</name>
</gene>
<evidence type="ECO:0000259" key="2">
    <source>
        <dbReference type="PROSITE" id="PS50937"/>
    </source>
</evidence>
<dbReference type="GO" id="GO:0003677">
    <property type="term" value="F:DNA binding"/>
    <property type="evidence" value="ECO:0007669"/>
    <property type="project" value="UniProtKB-KW"/>
</dbReference>
<evidence type="ECO:0000256" key="1">
    <source>
        <dbReference type="ARBA" id="ARBA00023125"/>
    </source>
</evidence>
<dbReference type="OrthoDB" id="9814833at2"/>
<dbReference type="RefSeq" id="WP_092986657.1">
    <property type="nucleotide sequence ID" value="NZ_FNFY01000015.1"/>
</dbReference>
<keyword evidence="4" id="KW-1185">Reference proteome</keyword>
<dbReference type="GO" id="GO:0003700">
    <property type="term" value="F:DNA-binding transcription factor activity"/>
    <property type="evidence" value="ECO:0007669"/>
    <property type="project" value="InterPro"/>
</dbReference>
<dbReference type="InterPro" id="IPR047057">
    <property type="entry name" value="MerR_fam"/>
</dbReference>
<dbReference type="Gene3D" id="6.10.250.360">
    <property type="match status" value="1"/>
</dbReference>
<protein>
    <submittedName>
        <fullName evidence="3">DNA-binding transcriptional regulator, MerR family</fullName>
    </submittedName>
</protein>
<evidence type="ECO:0000313" key="3">
    <source>
        <dbReference type="EMBL" id="SDK94807.1"/>
    </source>
</evidence>
<keyword evidence="1 3" id="KW-0238">DNA-binding</keyword>
<dbReference type="PROSITE" id="PS50937">
    <property type="entry name" value="HTH_MERR_2"/>
    <property type="match status" value="1"/>
</dbReference>
<dbReference type="InterPro" id="IPR009061">
    <property type="entry name" value="DNA-bd_dom_put_sf"/>
</dbReference>
<dbReference type="Gene3D" id="1.10.1660.10">
    <property type="match status" value="1"/>
</dbReference>
<dbReference type="SMART" id="SM00422">
    <property type="entry name" value="HTH_MERR"/>
    <property type="match status" value="1"/>
</dbReference>
<proteinExistence type="predicted"/>
<dbReference type="EMBL" id="FNFY01000015">
    <property type="protein sequence ID" value="SDK94807.1"/>
    <property type="molecule type" value="Genomic_DNA"/>
</dbReference>
<dbReference type="SUPFAM" id="SSF46955">
    <property type="entry name" value="Putative DNA-binding domain"/>
    <property type="match status" value="1"/>
</dbReference>
<dbReference type="Proteomes" id="UP000199008">
    <property type="component" value="Unassembled WGS sequence"/>
</dbReference>
<sequence length="256" mass="30053">MYTIGKFGEKTGLSRRTLRFYEELGILLPGERNESGHRLYGLKELAILQRIQSLKFIGYSLQEIKKILSTEEITLETFTKSLPIQRKILVHKREELDRAISAIDRVHHLLQNDIPLDWNALIPLLYSIEFEDEQMDWIKEHFQDDLRKSLINIPTEQRKELDKEWLLILAEVKALIKNDVPPHAPEAQQVLIQMKDIFLKTIPEESIPTLENWNEQIDSAGYDEFVAPNFWTKEEEDYLENILKAMVEGSIEKRGR</sequence>
<organism evidence="3 4">
    <name type="scientific">Lacicoccus qingdaonensis</name>
    <dbReference type="NCBI Taxonomy" id="576118"/>
    <lineage>
        <taxon>Bacteria</taxon>
        <taxon>Bacillati</taxon>
        <taxon>Bacillota</taxon>
        <taxon>Bacilli</taxon>
        <taxon>Bacillales</taxon>
        <taxon>Salinicoccaceae</taxon>
        <taxon>Lacicoccus</taxon>
    </lineage>
</organism>
<feature type="domain" description="HTH merR-type" evidence="2">
    <location>
        <begin position="1"/>
        <end position="70"/>
    </location>
</feature>